<gene>
    <name evidence="3" type="ORF">SPIL2461_LOCUS20288</name>
</gene>
<keyword evidence="4" id="KW-1185">Reference proteome</keyword>
<name>A0A812WYS6_SYMPI</name>
<dbReference type="OrthoDB" id="410083at2759"/>
<evidence type="ECO:0000256" key="2">
    <source>
        <dbReference type="SAM" id="Phobius"/>
    </source>
</evidence>
<keyword evidence="2" id="KW-0472">Membrane</keyword>
<feature type="transmembrane region" description="Helical" evidence="2">
    <location>
        <begin position="337"/>
        <end position="365"/>
    </location>
</feature>
<feature type="compositionally biased region" description="Basic and acidic residues" evidence="1">
    <location>
        <begin position="412"/>
        <end position="427"/>
    </location>
</feature>
<dbReference type="Proteomes" id="UP000649617">
    <property type="component" value="Unassembled WGS sequence"/>
</dbReference>
<evidence type="ECO:0000313" key="4">
    <source>
        <dbReference type="Proteomes" id="UP000649617"/>
    </source>
</evidence>
<accession>A0A812WYS6</accession>
<protein>
    <recommendedName>
        <fullName evidence="5">Sulfotransferase domain-containing protein</fullName>
    </recommendedName>
</protein>
<dbReference type="GO" id="GO:0008146">
    <property type="term" value="F:sulfotransferase activity"/>
    <property type="evidence" value="ECO:0007669"/>
    <property type="project" value="InterPro"/>
</dbReference>
<feature type="region of interest" description="Disordered" evidence="1">
    <location>
        <begin position="412"/>
        <end position="442"/>
    </location>
</feature>
<evidence type="ECO:0000313" key="3">
    <source>
        <dbReference type="EMBL" id="CAE7714708.1"/>
    </source>
</evidence>
<dbReference type="Pfam" id="PF03567">
    <property type="entry name" value="Sulfotransfer_2"/>
    <property type="match status" value="1"/>
</dbReference>
<dbReference type="GO" id="GO:0016020">
    <property type="term" value="C:membrane"/>
    <property type="evidence" value="ECO:0007669"/>
    <property type="project" value="InterPro"/>
</dbReference>
<comment type="caution">
    <text evidence="3">The sequence shown here is derived from an EMBL/GenBank/DDBJ whole genome shotgun (WGS) entry which is preliminary data.</text>
</comment>
<keyword evidence="2" id="KW-1133">Transmembrane helix</keyword>
<dbReference type="InterPro" id="IPR005331">
    <property type="entry name" value="Sulfotransferase"/>
</dbReference>
<feature type="transmembrane region" description="Helical" evidence="2">
    <location>
        <begin position="385"/>
        <end position="403"/>
    </location>
</feature>
<evidence type="ECO:0000256" key="1">
    <source>
        <dbReference type="SAM" id="MobiDB-lite"/>
    </source>
</evidence>
<dbReference type="AlphaFoldDB" id="A0A812WYS6"/>
<keyword evidence="2" id="KW-0812">Transmembrane</keyword>
<sequence length="442" mass="49935">MGGHEGGAPRTISTSTLSTDVVALAFNHPSNLRKRHRLGFDEPTLHNIWDSMSQAFAGDNLHGLVWHWLYPEYAAVGVSRQHAQNLTRRALAFYHGIYGELGKRFVLPRHLCLTCCQLGAGRLRIMVVRNPFERLVSFFRLKWLGSQAKVSNRWADFPTYVRYVSEIFNYTDAYQTLPDFFQHGKRMPNSVQEFEQNDLLHTRAVAEWLASAQPRPLKAKDFLQIQVEQLNSGMVELARQLCETLGYCRPLPIIPKVNSFSKPISPRIWAGCWRGGVALQAVHRYKLDFQDLGIMHSVRPKIFPRGASHLRGVGMLSVRLKDSQGHPIRFESRKKTAMAVTCGVSLGAFFVIAAAAFWLMGLLFGWNGPDTHFQEGLTYHAFNMFWFYLGFATAIFGGVYAAYARGSKAFAREPQDVQEEEPKDKSAPEAAPTPYVMLPAEP</sequence>
<dbReference type="EMBL" id="CAJNIZ010045251">
    <property type="protein sequence ID" value="CAE7714708.1"/>
    <property type="molecule type" value="Genomic_DNA"/>
</dbReference>
<organism evidence="3 4">
    <name type="scientific">Symbiodinium pilosum</name>
    <name type="common">Dinoflagellate</name>
    <dbReference type="NCBI Taxonomy" id="2952"/>
    <lineage>
        <taxon>Eukaryota</taxon>
        <taxon>Sar</taxon>
        <taxon>Alveolata</taxon>
        <taxon>Dinophyceae</taxon>
        <taxon>Suessiales</taxon>
        <taxon>Symbiodiniaceae</taxon>
        <taxon>Symbiodinium</taxon>
    </lineage>
</organism>
<reference evidence="3" key="1">
    <citation type="submission" date="2021-02" db="EMBL/GenBank/DDBJ databases">
        <authorList>
            <person name="Dougan E. K."/>
            <person name="Rhodes N."/>
            <person name="Thang M."/>
            <person name="Chan C."/>
        </authorList>
    </citation>
    <scope>NUCLEOTIDE SEQUENCE</scope>
</reference>
<proteinExistence type="predicted"/>
<evidence type="ECO:0008006" key="5">
    <source>
        <dbReference type="Google" id="ProtNLM"/>
    </source>
</evidence>